<dbReference type="InterPro" id="IPR036380">
    <property type="entry name" value="Isochorismatase-like_sf"/>
</dbReference>
<evidence type="ECO:0000313" key="4">
    <source>
        <dbReference type="Proteomes" id="UP000264120"/>
    </source>
</evidence>
<dbReference type="AlphaFoldDB" id="A0A347W7L2"/>
<dbReference type="KEGG" id="ksc:CD178_00015"/>
<dbReference type="SUPFAM" id="SSF52499">
    <property type="entry name" value="Isochorismatase-like hydrolases"/>
    <property type="match status" value="1"/>
</dbReference>
<dbReference type="PANTHER" id="PTHR43540">
    <property type="entry name" value="PEROXYUREIDOACRYLATE/UREIDOACRYLATE AMIDOHYDROLASE-RELATED"/>
    <property type="match status" value="1"/>
</dbReference>
<dbReference type="InterPro" id="IPR000868">
    <property type="entry name" value="Isochorismatase-like_dom"/>
</dbReference>
<dbReference type="Gene3D" id="3.40.50.850">
    <property type="entry name" value="Isochorismatase-like"/>
    <property type="match status" value="1"/>
</dbReference>
<feature type="domain" description="Isochorismatase-like" evidence="2">
    <location>
        <begin position="8"/>
        <end position="159"/>
    </location>
</feature>
<dbReference type="Proteomes" id="UP000264120">
    <property type="component" value="Chromosome"/>
</dbReference>
<dbReference type="GO" id="GO:0016787">
    <property type="term" value="F:hydrolase activity"/>
    <property type="evidence" value="ECO:0007669"/>
    <property type="project" value="UniProtKB-KW"/>
</dbReference>
<protein>
    <submittedName>
        <fullName evidence="3">Streptothricin hydrolase</fullName>
        <ecNumber evidence="3">3.5.2.19</ecNumber>
    </submittedName>
</protein>
<organism evidence="3 4">
    <name type="scientific">Komagataeibacter saccharivorans</name>
    <dbReference type="NCBI Taxonomy" id="265959"/>
    <lineage>
        <taxon>Bacteria</taxon>
        <taxon>Pseudomonadati</taxon>
        <taxon>Pseudomonadota</taxon>
        <taxon>Alphaproteobacteria</taxon>
        <taxon>Acetobacterales</taxon>
        <taxon>Acetobacteraceae</taxon>
        <taxon>Komagataeibacter</taxon>
    </lineage>
</organism>
<sequence>MIDAEGAVPSNLDAPENIRCILESYRRAGKRIVHIRHLSRNPESKFRRDKPGYQVMPEAQELPSEPVIVKRENSAFIGTELEAFLRDHGISNLTIVGATINHCVETTARMAANLGFRVTLVPDATWTYGLTEPDGTVFPAKLVHAVSIANLRGEFADITMTQNLLRTMGHLPAERSA</sequence>
<evidence type="ECO:0000313" key="3">
    <source>
        <dbReference type="EMBL" id="AXY20855.1"/>
    </source>
</evidence>
<accession>A0A347W7L2</accession>
<keyword evidence="4" id="KW-1185">Reference proteome</keyword>
<evidence type="ECO:0000256" key="1">
    <source>
        <dbReference type="ARBA" id="ARBA00022801"/>
    </source>
</evidence>
<proteinExistence type="predicted"/>
<name>A0A347W7L2_9PROT</name>
<reference evidence="3 4" key="1">
    <citation type="submission" date="2017-08" db="EMBL/GenBank/DDBJ databases">
        <title>Complete genome sequence of Gluconacetobacter saccharivorans CV1 isolated from Fermented Vinegar.</title>
        <authorList>
            <person name="Kim S.-Y."/>
        </authorList>
    </citation>
    <scope>NUCLEOTIDE SEQUENCE [LARGE SCALE GENOMIC DNA]</scope>
    <source>
        <strain evidence="3 4">CV1</strain>
    </source>
</reference>
<gene>
    <name evidence="3" type="primary">sttH</name>
    <name evidence="3" type="ORF">CD178_00015</name>
</gene>
<dbReference type="EC" id="3.5.2.19" evidence="3"/>
<keyword evidence="1 3" id="KW-0378">Hydrolase</keyword>
<dbReference type="Pfam" id="PF00857">
    <property type="entry name" value="Isochorismatase"/>
    <property type="match status" value="1"/>
</dbReference>
<evidence type="ECO:0000259" key="2">
    <source>
        <dbReference type="Pfam" id="PF00857"/>
    </source>
</evidence>
<dbReference type="EMBL" id="CP023036">
    <property type="protein sequence ID" value="AXY20855.1"/>
    <property type="molecule type" value="Genomic_DNA"/>
</dbReference>
<dbReference type="PANTHER" id="PTHR43540:SF1">
    <property type="entry name" value="ISOCHORISMATASE HYDROLASE"/>
    <property type="match status" value="1"/>
</dbReference>
<dbReference type="InterPro" id="IPR050272">
    <property type="entry name" value="Isochorismatase-like_hydrls"/>
</dbReference>